<keyword evidence="5" id="KW-0560">Oxidoreductase</keyword>
<proteinExistence type="inferred from homology"/>
<dbReference type="OrthoDB" id="416253at2759"/>
<dbReference type="GO" id="GO:0005737">
    <property type="term" value="C:cytoplasm"/>
    <property type="evidence" value="ECO:0007669"/>
    <property type="project" value="UniProtKB-SubCell"/>
</dbReference>
<dbReference type="InterPro" id="IPR044489">
    <property type="entry name" value="AKR3A"/>
</dbReference>
<feature type="domain" description="NADP-dependent oxidoreductase" evidence="9">
    <location>
        <begin position="23"/>
        <end position="291"/>
    </location>
</feature>
<dbReference type="PANTHER" id="PTHR11732">
    <property type="entry name" value="ALDO/KETO REDUCTASE"/>
    <property type="match status" value="1"/>
</dbReference>
<feature type="active site" description="Proton donor" evidence="6">
    <location>
        <position position="56"/>
    </location>
</feature>
<accession>A0A6C1DPB5</accession>
<dbReference type="PROSITE" id="PS00063">
    <property type="entry name" value="ALDOKETO_REDUCTASE_3"/>
    <property type="match status" value="1"/>
</dbReference>
<dbReference type="EMBL" id="CP048985">
    <property type="protein sequence ID" value="QID78868.1"/>
    <property type="molecule type" value="Genomic_DNA"/>
</dbReference>
<dbReference type="InterPro" id="IPR036812">
    <property type="entry name" value="NAD(P)_OxRdtase_dom_sf"/>
</dbReference>
<reference evidence="10 11" key="1">
    <citation type="journal article" date="2019" name="BMC Genomics">
        <title>Chromosome level assembly and comparative genome analysis confirm lager-brewing yeasts originated from a single hybridization.</title>
        <authorList>
            <person name="Salazar A.N."/>
            <person name="Gorter de Vries A.R."/>
            <person name="van den Broek M."/>
            <person name="Brouwers N."/>
            <person name="de la Torre Cortes P."/>
            <person name="Kuijpers N.G.A."/>
            <person name="Daran J.G."/>
            <person name="Abeel T."/>
        </authorList>
    </citation>
    <scope>NUCLEOTIDE SEQUENCE [LARGE SCALE GENOMIC DNA]</scope>
    <source>
        <strain evidence="10 11">CBS 1483</strain>
    </source>
</reference>
<dbReference type="SUPFAM" id="SSF51430">
    <property type="entry name" value="NAD(P)-linked oxidoreductase"/>
    <property type="match status" value="1"/>
</dbReference>
<dbReference type="PRINTS" id="PR00069">
    <property type="entry name" value="ALDKETRDTASE"/>
</dbReference>
<dbReference type="Pfam" id="PF00248">
    <property type="entry name" value="Aldo_ket_red"/>
    <property type="match status" value="1"/>
</dbReference>
<evidence type="ECO:0000256" key="8">
    <source>
        <dbReference type="PIRSR" id="PIRSR000097-3"/>
    </source>
</evidence>
<sequence>MPATLKNSSATLKLNTGASIPVLGFGTWRSVDNSGYHSVIAALKAGYRHIDAAAIYLNEEEVGRAIKDSGVPREEIFITTKLWGTEQRDPEAALNKSLKRLGLDYVDLYLMHWPVPLKTDRVTDGNVLCIPTLEDGTVDIDTKEWNFIKTWELMQELPKTGKTKAVGVSNFSINNIKELLESPNNKVVPATNQIEIHPLLPQDELIAFCKEKGIVVEAYSPFGSANAPLLKEQAIIDMAKKHGVEPAQLIISWSIQRGYVVLAKSVNPERIVSNFKIFTLPEDDFKTISNLSKVHGTKRVVDMKWGSFPIFQ</sequence>
<dbReference type="GO" id="GO:0004032">
    <property type="term" value="F:aldose reductase (NADPH) activity"/>
    <property type="evidence" value="ECO:0007669"/>
    <property type="project" value="InterPro"/>
</dbReference>
<evidence type="ECO:0000256" key="7">
    <source>
        <dbReference type="PIRSR" id="PIRSR000097-2"/>
    </source>
</evidence>
<dbReference type="Gene3D" id="3.20.20.100">
    <property type="entry name" value="NADP-dependent oxidoreductase domain"/>
    <property type="match status" value="1"/>
</dbReference>
<dbReference type="AlphaFoldDB" id="A0A6C1DPB5"/>
<keyword evidence="3" id="KW-0963">Cytoplasm</keyword>
<comment type="similarity">
    <text evidence="2">Belongs to the aldo/keto reductase family.</text>
</comment>
<comment type="subcellular location">
    <subcellularLocation>
        <location evidence="1">Cytoplasm</location>
    </subcellularLocation>
</comment>
<dbReference type="PIRSF" id="PIRSF000097">
    <property type="entry name" value="AKR"/>
    <property type="match status" value="1"/>
</dbReference>
<dbReference type="InterPro" id="IPR023210">
    <property type="entry name" value="NADP_OxRdtase_dom"/>
</dbReference>
<dbReference type="Proteomes" id="UP000501346">
    <property type="component" value="Chromosome ScIV"/>
</dbReference>
<dbReference type="FunFam" id="3.20.20.100:FF:000018">
    <property type="entry name" value="Glycerol dehydrogenase Gcy1"/>
    <property type="match status" value="1"/>
</dbReference>
<dbReference type="GO" id="GO:0019568">
    <property type="term" value="P:arabinose catabolic process"/>
    <property type="evidence" value="ECO:0007669"/>
    <property type="project" value="InterPro"/>
</dbReference>
<gene>
    <name evidence="10" type="primary">YPR1_1</name>
    <name evidence="10" type="ORF">GRS66_001097</name>
</gene>
<feature type="binding site" evidence="7">
    <location>
        <position position="112"/>
    </location>
    <ligand>
        <name>substrate</name>
    </ligand>
</feature>
<protein>
    <submittedName>
        <fullName evidence="10">NADPH-dependent aldo-keto reductase</fullName>
    </submittedName>
</protein>
<evidence type="ECO:0000256" key="1">
    <source>
        <dbReference type="ARBA" id="ARBA00004496"/>
    </source>
</evidence>
<evidence type="ECO:0000256" key="4">
    <source>
        <dbReference type="ARBA" id="ARBA00022857"/>
    </source>
</evidence>
<keyword evidence="4" id="KW-0521">NADP</keyword>
<dbReference type="GO" id="GO:0034599">
    <property type="term" value="P:cellular response to oxidative stress"/>
    <property type="evidence" value="ECO:0007669"/>
    <property type="project" value="InterPro"/>
</dbReference>
<evidence type="ECO:0000259" key="9">
    <source>
        <dbReference type="Pfam" id="PF00248"/>
    </source>
</evidence>
<evidence type="ECO:0000313" key="10">
    <source>
        <dbReference type="EMBL" id="QID78868.1"/>
    </source>
</evidence>
<evidence type="ECO:0000256" key="2">
    <source>
        <dbReference type="ARBA" id="ARBA00007905"/>
    </source>
</evidence>
<name>A0A6C1DPB5_SACPS</name>
<dbReference type="PROSITE" id="PS00798">
    <property type="entry name" value="ALDOKETO_REDUCTASE_1"/>
    <property type="match status" value="1"/>
</dbReference>
<dbReference type="GO" id="GO:0006066">
    <property type="term" value="P:alcohol metabolic process"/>
    <property type="evidence" value="ECO:0007669"/>
    <property type="project" value="UniProtKB-ARBA"/>
</dbReference>
<evidence type="ECO:0000313" key="11">
    <source>
        <dbReference type="Proteomes" id="UP000501346"/>
    </source>
</evidence>
<dbReference type="CDD" id="cd19117">
    <property type="entry name" value="AKR_AKR3A1-2"/>
    <property type="match status" value="1"/>
</dbReference>
<evidence type="ECO:0000256" key="5">
    <source>
        <dbReference type="ARBA" id="ARBA00023002"/>
    </source>
</evidence>
<dbReference type="InterPro" id="IPR020471">
    <property type="entry name" value="AKR"/>
</dbReference>
<keyword evidence="11" id="KW-1185">Reference proteome</keyword>
<organism evidence="10 11">
    <name type="scientific">Saccharomyces pastorianus</name>
    <name type="common">Lager yeast</name>
    <name type="synonym">Saccharomyces cerevisiae x Saccharomyces eubayanus</name>
    <dbReference type="NCBI Taxonomy" id="27292"/>
    <lineage>
        <taxon>Eukaryota</taxon>
        <taxon>Fungi</taxon>
        <taxon>Dikarya</taxon>
        <taxon>Ascomycota</taxon>
        <taxon>Saccharomycotina</taxon>
        <taxon>Saccharomycetes</taxon>
        <taxon>Saccharomycetales</taxon>
        <taxon>Saccharomycetaceae</taxon>
        <taxon>Saccharomyces</taxon>
    </lineage>
</organism>
<dbReference type="PROSITE" id="PS00062">
    <property type="entry name" value="ALDOKETO_REDUCTASE_2"/>
    <property type="match status" value="1"/>
</dbReference>
<dbReference type="GO" id="GO:0042180">
    <property type="term" value="P:ketone metabolic process"/>
    <property type="evidence" value="ECO:0007669"/>
    <property type="project" value="UniProtKB-ARBA"/>
</dbReference>
<evidence type="ECO:0000256" key="3">
    <source>
        <dbReference type="ARBA" id="ARBA00022490"/>
    </source>
</evidence>
<dbReference type="GO" id="GO:0042843">
    <property type="term" value="P:D-xylose catabolic process"/>
    <property type="evidence" value="ECO:0007669"/>
    <property type="project" value="InterPro"/>
</dbReference>
<evidence type="ECO:0000256" key="6">
    <source>
        <dbReference type="PIRSR" id="PIRSR000097-1"/>
    </source>
</evidence>
<dbReference type="InterPro" id="IPR018170">
    <property type="entry name" value="Aldo/ket_reductase_CS"/>
</dbReference>
<feature type="site" description="Lowers pKa of active site Tyr" evidence="8">
    <location>
        <position position="81"/>
    </location>
</feature>